<proteinExistence type="predicted"/>
<dbReference type="PANTHER" id="PTHR31511">
    <property type="entry name" value="PROTEIN CBG23764"/>
    <property type="match status" value="1"/>
</dbReference>
<organism evidence="1 2">
    <name type="scientific">Ooceraea biroi</name>
    <name type="common">Clonal raider ant</name>
    <name type="synonym">Cerapachys biroi</name>
    <dbReference type="NCBI Taxonomy" id="2015173"/>
    <lineage>
        <taxon>Eukaryota</taxon>
        <taxon>Metazoa</taxon>
        <taxon>Ecdysozoa</taxon>
        <taxon>Arthropoda</taxon>
        <taxon>Hexapoda</taxon>
        <taxon>Insecta</taxon>
        <taxon>Pterygota</taxon>
        <taxon>Neoptera</taxon>
        <taxon>Endopterygota</taxon>
        <taxon>Hymenoptera</taxon>
        <taxon>Apocrita</taxon>
        <taxon>Aculeata</taxon>
        <taxon>Formicoidea</taxon>
        <taxon>Formicidae</taxon>
        <taxon>Dorylinae</taxon>
        <taxon>Ooceraea</taxon>
    </lineage>
</organism>
<protein>
    <submittedName>
        <fullName evidence="1">Uncharacterized protein</fullName>
    </submittedName>
</protein>
<dbReference type="Proteomes" id="UP000053097">
    <property type="component" value="Unassembled WGS sequence"/>
</dbReference>
<name>A0A026WCZ7_OOCBI</name>
<reference evidence="1 2" key="1">
    <citation type="journal article" date="2014" name="Curr. Biol.">
        <title>The genome of the clonal raider ant Cerapachys biroi.</title>
        <authorList>
            <person name="Oxley P.R."/>
            <person name="Ji L."/>
            <person name="Fetter-Pruneda I."/>
            <person name="McKenzie S.K."/>
            <person name="Li C."/>
            <person name="Hu H."/>
            <person name="Zhang G."/>
            <person name="Kronauer D.J."/>
        </authorList>
    </citation>
    <scope>NUCLEOTIDE SEQUENCE [LARGE SCALE GENOMIC DNA]</scope>
</reference>
<evidence type="ECO:0000313" key="2">
    <source>
        <dbReference type="Proteomes" id="UP000053097"/>
    </source>
</evidence>
<accession>A0A026WCZ7</accession>
<dbReference type="OrthoDB" id="7699837at2759"/>
<sequence length="140" mass="16135">MQEGSLSIVPLRLTDDKKARHINLLYVPQDNGLGHFTWIKNLSQLVSDYFSFNGRLKAHSVDCTKLNDCAIVLPNEDDKWLRFGNHSRKERMPFVVYADLECALEKRGAEKSGTYPYHHHKAYSAAYYVRCSYDNSLSAY</sequence>
<dbReference type="AlphaFoldDB" id="A0A026WCZ7"/>
<dbReference type="EMBL" id="KK107270">
    <property type="protein sequence ID" value="EZA53823.1"/>
    <property type="molecule type" value="Genomic_DNA"/>
</dbReference>
<evidence type="ECO:0000313" key="1">
    <source>
        <dbReference type="EMBL" id="EZA53823.1"/>
    </source>
</evidence>
<gene>
    <name evidence="1" type="ORF">X777_06640</name>
</gene>
<dbReference type="PANTHER" id="PTHR31511:SF12">
    <property type="entry name" value="RHO TERMINATION FACTOR N-TERMINAL DOMAIN-CONTAINING PROTEIN"/>
    <property type="match status" value="1"/>
</dbReference>
<keyword evidence="2" id="KW-1185">Reference proteome</keyword>